<dbReference type="WBParaSite" id="sdigi.contig51.g3007.t1">
    <property type="protein sequence ID" value="sdigi.contig51.g3007.t1"/>
    <property type="gene ID" value="sdigi.contig51.g3007"/>
</dbReference>
<feature type="transmembrane region" description="Helical" evidence="3">
    <location>
        <begin position="41"/>
        <end position="61"/>
    </location>
</feature>
<keyword evidence="1" id="KW-0175">Coiled coil</keyword>
<feature type="region of interest" description="Disordered" evidence="2">
    <location>
        <begin position="862"/>
        <end position="901"/>
    </location>
</feature>
<reference evidence="5" key="1">
    <citation type="submission" date="2022-11" db="UniProtKB">
        <authorList>
            <consortium name="WormBaseParasite"/>
        </authorList>
    </citation>
    <scope>IDENTIFICATION</scope>
</reference>
<keyword evidence="4" id="KW-1185">Reference proteome</keyword>
<feature type="compositionally biased region" description="Polar residues" evidence="2">
    <location>
        <begin position="261"/>
        <end position="274"/>
    </location>
</feature>
<name>A0A915PWS3_9BILA</name>
<evidence type="ECO:0000313" key="4">
    <source>
        <dbReference type="Proteomes" id="UP000887581"/>
    </source>
</evidence>
<feature type="region of interest" description="Disordered" evidence="2">
    <location>
        <begin position="948"/>
        <end position="978"/>
    </location>
</feature>
<dbReference type="AlphaFoldDB" id="A0A915PWS3"/>
<evidence type="ECO:0000256" key="1">
    <source>
        <dbReference type="SAM" id="Coils"/>
    </source>
</evidence>
<evidence type="ECO:0000256" key="3">
    <source>
        <dbReference type="SAM" id="Phobius"/>
    </source>
</evidence>
<proteinExistence type="predicted"/>
<organism evidence="4 5">
    <name type="scientific">Setaria digitata</name>
    <dbReference type="NCBI Taxonomy" id="48799"/>
    <lineage>
        <taxon>Eukaryota</taxon>
        <taxon>Metazoa</taxon>
        <taxon>Ecdysozoa</taxon>
        <taxon>Nematoda</taxon>
        <taxon>Chromadorea</taxon>
        <taxon>Rhabditida</taxon>
        <taxon>Spirurina</taxon>
        <taxon>Spiruromorpha</taxon>
        <taxon>Filarioidea</taxon>
        <taxon>Setariidae</taxon>
        <taxon>Setaria</taxon>
    </lineage>
</organism>
<sequence>MKLKIKGGDYDKSRKWLLKCVVEKMRGRARLQKKKISTYELLFSLVEGKVLFIVVVILLTADLNKLRKNNLLKPSVICLDIPGEEMLTWLPPSPPPSDSGDDIYYDSTGEYWFEQLPMAESRLPTTIHELHRPRPLTPTSSFAPEQFIPEIMVPPSASYQISPNAVPPTVAMPPIVALPPSPTGMCTVASGIVRDIVSSPTASLSSVSHERGINLIPQTGVSSGAAYLDTSNLLRPATPSRLPGSVDDAIDSVRKSAQKALSVQGAQKSQTGSGRPSLLDSRCGKTELRRPFTPPPRHREAIDYDGTEWSIAEDYEALMILTDLQRLPNHLHSSKIGQYANWDMVSVLLGMSSEIYRSPRQCSLHYQMVVQPREEGRMVTLDPVTKKTRRVPLSTGEMIHMKRGRTKTDQQYLADILKLLSSQYDKKVKSLRAASLKQTILFRPELAINDAEKWCPTQSQELKFAELGIRYDAATTCSEVVNYRNERREKLREQDRERSRLKEEEEQKRELMIMEQQRSHEQKLIRKESAVSAVPGIIHYQKISYGTVMDHAQQQLVVVSTPAMSTPAVSTVRTYSSGSCVQGQLVSGLSGQGTAFAGDAPQVIVGQRTYVDHPQVAVSGAAPGAHQISTRRVAISVGSGTSTQHQIIMTGGTQMGSSGGQQPYAVVLSGQQLGSRFQYTTRQESVNERQTVYRTIPSTGTKKGLSAPTAQRIAAGYGTSPEVQQQFYATTSHAGRTLIMSQGDGSQLSEASQIQMIRPQIQTGGISMRQDARSKINQRTPGRLYVTTAAGDRTYLMPQSQVRMMPSGQRITPKRTTSAIHTKTISGQPQVAMMLPRGGPVQQIRTVPRNIGYQSSRVPSIGLVMSGGSRSSETVGGSGTTKQLPSSGISRQTISSASSSARQVTVAVQGVSGSAPSILQDHPVSIPTQQTQYLPPITLSSQTAMQQRYVTSQPPAGGATSSSSNAASGIQSSHTDVS</sequence>
<protein>
    <submittedName>
        <fullName evidence="5">Myb-like domain-containing protein</fullName>
    </submittedName>
</protein>
<keyword evidence="3" id="KW-1133">Transmembrane helix</keyword>
<evidence type="ECO:0000313" key="5">
    <source>
        <dbReference type="WBParaSite" id="sdigi.contig51.g3007.t1"/>
    </source>
</evidence>
<feature type="compositionally biased region" description="Low complexity" evidence="2">
    <location>
        <begin position="952"/>
        <end position="978"/>
    </location>
</feature>
<keyword evidence="3" id="KW-0472">Membrane</keyword>
<dbReference type="CDD" id="cd22249">
    <property type="entry name" value="UDM1_RNF168_RNF169-like"/>
    <property type="match status" value="1"/>
</dbReference>
<dbReference type="Proteomes" id="UP000887581">
    <property type="component" value="Unplaced"/>
</dbReference>
<accession>A0A915PWS3</accession>
<feature type="compositionally biased region" description="Low complexity" evidence="2">
    <location>
        <begin position="886"/>
        <end position="901"/>
    </location>
</feature>
<feature type="coiled-coil region" evidence="1">
    <location>
        <begin position="484"/>
        <end position="514"/>
    </location>
</feature>
<evidence type="ECO:0000256" key="2">
    <source>
        <dbReference type="SAM" id="MobiDB-lite"/>
    </source>
</evidence>
<feature type="compositionally biased region" description="Polar residues" evidence="2">
    <location>
        <begin position="868"/>
        <end position="885"/>
    </location>
</feature>
<keyword evidence="3" id="KW-0812">Transmembrane</keyword>
<feature type="region of interest" description="Disordered" evidence="2">
    <location>
        <begin position="261"/>
        <end position="301"/>
    </location>
</feature>